<dbReference type="InterPro" id="IPR001328">
    <property type="entry name" value="Pept_tRNA_hydro"/>
</dbReference>
<organism evidence="6">
    <name type="scientific">human gut metagenome</name>
    <dbReference type="NCBI Taxonomy" id="408170"/>
    <lineage>
        <taxon>unclassified sequences</taxon>
        <taxon>metagenomes</taxon>
        <taxon>organismal metagenomes</taxon>
    </lineage>
</organism>
<dbReference type="EC" id="3.1.1.29" evidence="1"/>
<evidence type="ECO:0000256" key="1">
    <source>
        <dbReference type="ARBA" id="ARBA00013260"/>
    </source>
</evidence>
<protein>
    <recommendedName>
        <fullName evidence="1">peptidyl-tRNA hydrolase</fullName>
        <ecNumber evidence="1">3.1.1.29</ecNumber>
    </recommendedName>
</protein>
<dbReference type="InterPro" id="IPR018171">
    <property type="entry name" value="Pept_tRNA_hydro_CS"/>
</dbReference>
<evidence type="ECO:0000256" key="5">
    <source>
        <dbReference type="ARBA" id="ARBA00038063"/>
    </source>
</evidence>
<comment type="similarity">
    <text evidence="5">Belongs to the PTH family.</text>
</comment>
<gene>
    <name evidence="6" type="ORF">OBE_00542</name>
</gene>
<dbReference type="InterPro" id="IPR036416">
    <property type="entry name" value="Pept_tRNA_hydro_sf"/>
</dbReference>
<evidence type="ECO:0000313" key="6">
    <source>
        <dbReference type="EMBL" id="EKC77062.1"/>
    </source>
</evidence>
<dbReference type="PANTHER" id="PTHR17224">
    <property type="entry name" value="PEPTIDYL-TRNA HYDROLASE"/>
    <property type="match status" value="1"/>
</dbReference>
<keyword evidence="2" id="KW-0820">tRNA-binding</keyword>
<dbReference type="Pfam" id="PF01195">
    <property type="entry name" value="Pept_tRNA_hydro"/>
    <property type="match status" value="1"/>
</dbReference>
<reference evidence="6" key="1">
    <citation type="journal article" date="2013" name="Environ. Microbiol.">
        <title>Microbiota from the distal guts of lean and obese adolescents exhibit partial functional redundancy besides clear differences in community structure.</title>
        <authorList>
            <person name="Ferrer M."/>
            <person name="Ruiz A."/>
            <person name="Lanza F."/>
            <person name="Haange S.B."/>
            <person name="Oberbach A."/>
            <person name="Till H."/>
            <person name="Bargiela R."/>
            <person name="Campoy C."/>
            <person name="Segura M.T."/>
            <person name="Richter M."/>
            <person name="von Bergen M."/>
            <person name="Seifert J."/>
            <person name="Suarez A."/>
        </authorList>
    </citation>
    <scope>NUCLEOTIDE SEQUENCE</scope>
</reference>
<keyword evidence="3 6" id="KW-0378">Hydrolase</keyword>
<evidence type="ECO:0000256" key="2">
    <source>
        <dbReference type="ARBA" id="ARBA00022555"/>
    </source>
</evidence>
<dbReference type="GO" id="GO:0004045">
    <property type="term" value="F:peptidyl-tRNA hydrolase activity"/>
    <property type="evidence" value="ECO:0007669"/>
    <property type="project" value="UniProtKB-EC"/>
</dbReference>
<evidence type="ECO:0000256" key="4">
    <source>
        <dbReference type="ARBA" id="ARBA00022884"/>
    </source>
</evidence>
<dbReference type="SUPFAM" id="SSF53178">
    <property type="entry name" value="Peptidyl-tRNA hydrolase-like"/>
    <property type="match status" value="1"/>
</dbReference>
<keyword evidence="4" id="KW-0694">RNA-binding</keyword>
<sequence length="45" mass="5025">MDKYLICGLGNPGDEYAGTRHNTGFMVLDAFAKASNIHFEDKRYG</sequence>
<feature type="non-terminal residue" evidence="6">
    <location>
        <position position="45"/>
    </location>
</feature>
<comment type="caution">
    <text evidence="6">The sequence shown here is derived from an EMBL/GenBank/DDBJ whole genome shotgun (WGS) entry which is preliminary data.</text>
</comment>
<name>K1TVN8_9ZZZZ</name>
<dbReference type="PANTHER" id="PTHR17224:SF1">
    <property type="entry name" value="PEPTIDYL-TRNA HYDROLASE"/>
    <property type="match status" value="1"/>
</dbReference>
<evidence type="ECO:0000256" key="3">
    <source>
        <dbReference type="ARBA" id="ARBA00022801"/>
    </source>
</evidence>
<dbReference type="AlphaFoldDB" id="K1TVN8"/>
<dbReference type="Gene3D" id="3.40.50.1470">
    <property type="entry name" value="Peptidyl-tRNA hydrolase"/>
    <property type="match status" value="1"/>
</dbReference>
<accession>K1TVN8</accession>
<dbReference type="GO" id="GO:0000049">
    <property type="term" value="F:tRNA binding"/>
    <property type="evidence" value="ECO:0007669"/>
    <property type="project" value="UniProtKB-KW"/>
</dbReference>
<proteinExistence type="inferred from homology"/>
<dbReference type="PROSITE" id="PS01195">
    <property type="entry name" value="PEPT_TRNA_HYDROL_1"/>
    <property type="match status" value="1"/>
</dbReference>
<dbReference type="EMBL" id="AJWZ01000373">
    <property type="protein sequence ID" value="EKC77062.1"/>
    <property type="molecule type" value="Genomic_DNA"/>
</dbReference>